<dbReference type="GO" id="GO:0042597">
    <property type="term" value="C:periplasmic space"/>
    <property type="evidence" value="ECO:0007669"/>
    <property type="project" value="UniProtKB-ARBA"/>
</dbReference>
<evidence type="ECO:0000256" key="1">
    <source>
        <dbReference type="ARBA" id="ARBA00004193"/>
    </source>
</evidence>
<name>A0A2S6IX19_9ACTN</name>
<dbReference type="Proteomes" id="UP000239485">
    <property type="component" value="Unassembled WGS sequence"/>
</dbReference>
<dbReference type="InterPro" id="IPR023765">
    <property type="entry name" value="SBP_5_CS"/>
</dbReference>
<dbReference type="CDD" id="cd00995">
    <property type="entry name" value="PBP2_NikA_DppA_OppA_like"/>
    <property type="match status" value="1"/>
</dbReference>
<dbReference type="Gene3D" id="3.40.190.10">
    <property type="entry name" value="Periplasmic binding protein-like II"/>
    <property type="match status" value="1"/>
</dbReference>
<keyword evidence="3" id="KW-0732">Signal</keyword>
<dbReference type="PANTHER" id="PTHR30290">
    <property type="entry name" value="PERIPLASMIC BINDING COMPONENT OF ABC TRANSPORTER"/>
    <property type="match status" value="1"/>
</dbReference>
<comment type="similarity">
    <text evidence="2">Belongs to the bacterial solute-binding protein 5 family.</text>
</comment>
<dbReference type="PANTHER" id="PTHR30290:SF83">
    <property type="entry name" value="ABC TRANSPORTER SUBSTRATE-BINDING PROTEIN"/>
    <property type="match status" value="1"/>
</dbReference>
<dbReference type="InterPro" id="IPR039424">
    <property type="entry name" value="SBP_5"/>
</dbReference>
<reference evidence="6 7" key="1">
    <citation type="submission" date="2018-02" db="EMBL/GenBank/DDBJ databases">
        <title>Genomic Encyclopedia of Archaeal and Bacterial Type Strains, Phase II (KMG-II): from individual species to whole genera.</title>
        <authorList>
            <person name="Goeker M."/>
        </authorList>
    </citation>
    <scope>NUCLEOTIDE SEQUENCE [LARGE SCALE GENOMIC DNA]</scope>
    <source>
        <strain evidence="6 7">DSM 22857</strain>
    </source>
</reference>
<accession>A0A2S6IX19</accession>
<proteinExistence type="inferred from homology"/>
<dbReference type="GO" id="GO:0043190">
    <property type="term" value="C:ATP-binding cassette (ABC) transporter complex"/>
    <property type="evidence" value="ECO:0007669"/>
    <property type="project" value="InterPro"/>
</dbReference>
<evidence type="ECO:0000256" key="3">
    <source>
        <dbReference type="ARBA" id="ARBA00022729"/>
    </source>
</evidence>
<dbReference type="GO" id="GO:1904680">
    <property type="term" value="F:peptide transmembrane transporter activity"/>
    <property type="evidence" value="ECO:0007669"/>
    <property type="project" value="TreeGrafter"/>
</dbReference>
<feature type="region of interest" description="Disordered" evidence="4">
    <location>
        <begin position="52"/>
        <end position="85"/>
    </location>
</feature>
<feature type="compositionally biased region" description="Gly residues" evidence="4">
    <location>
        <begin position="52"/>
        <end position="64"/>
    </location>
</feature>
<dbReference type="InterPro" id="IPR000914">
    <property type="entry name" value="SBP_5_dom"/>
</dbReference>
<evidence type="ECO:0000313" key="6">
    <source>
        <dbReference type="EMBL" id="PPK98825.1"/>
    </source>
</evidence>
<protein>
    <submittedName>
        <fullName evidence="6">Oligopeptide transport system substrate-binding protein</fullName>
    </submittedName>
</protein>
<comment type="caution">
    <text evidence="6">The sequence shown here is derived from an EMBL/GenBank/DDBJ whole genome shotgun (WGS) entry which is preliminary data.</text>
</comment>
<keyword evidence="7" id="KW-1185">Reference proteome</keyword>
<dbReference type="GO" id="GO:0015833">
    <property type="term" value="P:peptide transport"/>
    <property type="evidence" value="ECO:0007669"/>
    <property type="project" value="TreeGrafter"/>
</dbReference>
<feature type="domain" description="Solute-binding protein family 5" evidence="5">
    <location>
        <begin position="111"/>
        <end position="485"/>
    </location>
</feature>
<dbReference type="EMBL" id="PTJD01000001">
    <property type="protein sequence ID" value="PPK98825.1"/>
    <property type="molecule type" value="Genomic_DNA"/>
</dbReference>
<dbReference type="PIRSF" id="PIRSF002741">
    <property type="entry name" value="MppA"/>
    <property type="match status" value="1"/>
</dbReference>
<dbReference type="Pfam" id="PF00496">
    <property type="entry name" value="SBP_bac_5"/>
    <property type="match status" value="1"/>
</dbReference>
<sequence>MSIFRKAVAEAMSATSDEGATPTRRASMRGVRGLALAAATTLALTACSGGDGGGGDDAGSGDESGGTAIVTANGSEPENPLIPTNTNEVGGARIINSIFSGLVYYKADGTPVNDLAESIETEDSKTFTVKLKEGAKFSDGSPVTASSFVDAWNYGAYGPNAHKSSYYFALIEGYDEVSAEDSTVKELSGLKVIDDQTFTITLSQQAADFPLRLGYSAFYPLPEAAFEDMEAFGENPIGNGPYKLAGEGAWKHDQRIDLVANETYEGPREAKNDGLSFIFYASLDAAYTELQQGQLDVLDQIPDGALTTFEADLGERAVNKPAAIFQDFTIPENLPHFSGEEGRLRRAAISHTIDREKITEAIFQGTRTPAKDFTSPVVPGYSPDIPGNDVLDYDPEKAKELWAQADAISPWDGSFLLAYNSDGPHQAWVDAVTNSLRQTLGIQAEAKPYPTFSQFLDDRTARNVGGAFRSGWQADYPSAMNFLADIHVTGASGNDGDYSNPEFDALIAKAAATEDQDEQQAILKEAQEILFKDLPHVPLWYQNVSGGYSENVANVDFGWDSVPIYDQIEKK</sequence>
<evidence type="ECO:0000256" key="2">
    <source>
        <dbReference type="ARBA" id="ARBA00005695"/>
    </source>
</evidence>
<evidence type="ECO:0000313" key="7">
    <source>
        <dbReference type="Proteomes" id="UP000239485"/>
    </source>
</evidence>
<evidence type="ECO:0000256" key="4">
    <source>
        <dbReference type="SAM" id="MobiDB-lite"/>
    </source>
</evidence>
<dbReference type="Gene3D" id="3.90.76.10">
    <property type="entry name" value="Dipeptide-binding Protein, Domain 1"/>
    <property type="match status" value="1"/>
</dbReference>
<organism evidence="6 7">
    <name type="scientific">Kineococcus xinjiangensis</name>
    <dbReference type="NCBI Taxonomy" id="512762"/>
    <lineage>
        <taxon>Bacteria</taxon>
        <taxon>Bacillati</taxon>
        <taxon>Actinomycetota</taxon>
        <taxon>Actinomycetes</taxon>
        <taxon>Kineosporiales</taxon>
        <taxon>Kineosporiaceae</taxon>
        <taxon>Kineococcus</taxon>
    </lineage>
</organism>
<dbReference type="Gene3D" id="3.10.105.10">
    <property type="entry name" value="Dipeptide-binding Protein, Domain 3"/>
    <property type="match status" value="1"/>
</dbReference>
<dbReference type="PROSITE" id="PS01040">
    <property type="entry name" value="SBP_BACTERIAL_5"/>
    <property type="match status" value="1"/>
</dbReference>
<dbReference type="AlphaFoldDB" id="A0A2S6IX19"/>
<dbReference type="InterPro" id="IPR030678">
    <property type="entry name" value="Peptide/Ni-bd"/>
</dbReference>
<feature type="compositionally biased region" description="Polar residues" evidence="4">
    <location>
        <begin position="70"/>
        <end position="85"/>
    </location>
</feature>
<comment type="subcellular location">
    <subcellularLocation>
        <location evidence="1">Cell membrane</location>
        <topology evidence="1">Lipid-anchor</topology>
    </subcellularLocation>
</comment>
<dbReference type="SUPFAM" id="SSF53850">
    <property type="entry name" value="Periplasmic binding protein-like II"/>
    <property type="match status" value="1"/>
</dbReference>
<evidence type="ECO:0000259" key="5">
    <source>
        <dbReference type="Pfam" id="PF00496"/>
    </source>
</evidence>
<gene>
    <name evidence="6" type="ORF">CLV92_101526</name>
</gene>